<dbReference type="PROSITE" id="PS00133">
    <property type="entry name" value="CARBOXYPEPT_ZN_2"/>
    <property type="match status" value="1"/>
</dbReference>
<dbReference type="PANTHER" id="PTHR11532">
    <property type="entry name" value="PROTEASE M14 CARBOXYPEPTIDASE"/>
    <property type="match status" value="1"/>
</dbReference>
<keyword evidence="7" id="KW-0325">Glycoprotein</keyword>
<dbReference type="InterPro" id="IPR057247">
    <property type="entry name" value="CARBOXYPEPT_ZN_2"/>
</dbReference>
<dbReference type="InterPro" id="IPR000834">
    <property type="entry name" value="Peptidase_M14"/>
</dbReference>
<evidence type="ECO:0000259" key="10">
    <source>
        <dbReference type="PROSITE" id="PS52035"/>
    </source>
</evidence>
<feature type="domain" description="Peptidase M14" evidence="10">
    <location>
        <begin position="57"/>
        <end position="364"/>
    </location>
</feature>
<accession>A0A1I8Q5A8</accession>
<keyword evidence="3" id="KW-0121">Carboxypeptidase</keyword>
<evidence type="ECO:0000256" key="6">
    <source>
        <dbReference type="ARBA" id="ARBA00022833"/>
    </source>
</evidence>
<evidence type="ECO:0000256" key="7">
    <source>
        <dbReference type="ARBA" id="ARBA00023180"/>
    </source>
</evidence>
<dbReference type="PROSITE" id="PS00132">
    <property type="entry name" value="CARBOXYPEPT_ZN_1"/>
    <property type="match status" value="1"/>
</dbReference>
<dbReference type="PROSITE" id="PS52035">
    <property type="entry name" value="PEPTIDASE_M14"/>
    <property type="match status" value="1"/>
</dbReference>
<keyword evidence="6" id="KW-0862">Zinc</keyword>
<name>A0A1I8Q5A8_STOCA</name>
<keyword evidence="9" id="KW-0732">Signal</keyword>
<dbReference type="AlphaFoldDB" id="A0A1I8Q5A8"/>
<dbReference type="GO" id="GO:0016485">
    <property type="term" value="P:protein processing"/>
    <property type="evidence" value="ECO:0007669"/>
    <property type="project" value="TreeGrafter"/>
</dbReference>
<keyword evidence="12" id="KW-1185">Reference proteome</keyword>
<keyword evidence="5" id="KW-0378">Hydrolase</keyword>
<dbReference type="CDD" id="cd11308">
    <property type="entry name" value="Peptidase_M14NE-CP-C_like"/>
    <property type="match status" value="1"/>
</dbReference>
<dbReference type="Pfam" id="PF00246">
    <property type="entry name" value="Peptidase_M14"/>
    <property type="match status" value="1"/>
</dbReference>
<dbReference type="PRINTS" id="PR00765">
    <property type="entry name" value="CRBOXYPTASEA"/>
</dbReference>
<keyword evidence="4" id="KW-0479">Metal-binding</keyword>
<comment type="similarity">
    <text evidence="2 8">Belongs to the peptidase M14 family.</text>
</comment>
<dbReference type="SUPFAM" id="SSF49464">
    <property type="entry name" value="Carboxypeptidase regulatory domain-like"/>
    <property type="match status" value="1"/>
</dbReference>
<evidence type="ECO:0000256" key="4">
    <source>
        <dbReference type="ARBA" id="ARBA00022723"/>
    </source>
</evidence>
<sequence>MTRRWTITSLLLLLIYVCSRSANAQTQIPEQTNTIDLEAALPEPRAYIPDSQYLDFVYHNHEELTRFLRATSARYPNLTALYSIGKSIQGRELWVLVVSSSPYEHMLGKPDVKYVGNIHGNEPVGRELLLHLIQYLVSSYETDQYVKWLLDNTRIHIMPSMNPDGYAVSKEGTCDGGQGRYNARGFDLNRNFPDYFKQNNKRGQPETDAVKDWISKIQFVLSGSLHGGALVASYPYDNTPNARRLKGICRSSALCAMFQTYSAAPSLTPDDDVFKHLSLVYAKNHAKMSRGVACKSATPAFENGITNGAAWYPLTGGMQDYQYVWYGCMEVTLEISCCKYPPAYELRKYWEDNQLSMIKFLAEAHRGVQGFVFDNNNNPIERASLKIKGRDVGFQTTKHGEFWRILLPGYYKLEVFAEGFAPREIEFVVVEQHPTLLNVTLTPSKRTEGSLPISQLYRPVPGPPPHLYRPPTPGYSGDSGLFSSITSGLNNLYSNLFG</sequence>
<evidence type="ECO:0000256" key="9">
    <source>
        <dbReference type="SAM" id="SignalP"/>
    </source>
</evidence>
<dbReference type="GO" id="GO:0008270">
    <property type="term" value="F:zinc ion binding"/>
    <property type="evidence" value="ECO:0007669"/>
    <property type="project" value="InterPro"/>
</dbReference>
<comment type="cofactor">
    <cofactor evidence="1">
        <name>Zn(2+)</name>
        <dbReference type="ChEBI" id="CHEBI:29105"/>
    </cofactor>
</comment>
<evidence type="ECO:0000256" key="2">
    <source>
        <dbReference type="ARBA" id="ARBA00005988"/>
    </source>
</evidence>
<protein>
    <recommendedName>
        <fullName evidence="10">Peptidase M14 domain-containing protein</fullName>
    </recommendedName>
</protein>
<dbReference type="SMART" id="SM00631">
    <property type="entry name" value="Zn_pept"/>
    <property type="match status" value="1"/>
</dbReference>
<organism evidence="11 12">
    <name type="scientific">Stomoxys calcitrans</name>
    <name type="common">Stable fly</name>
    <name type="synonym">Conops calcitrans</name>
    <dbReference type="NCBI Taxonomy" id="35570"/>
    <lineage>
        <taxon>Eukaryota</taxon>
        <taxon>Metazoa</taxon>
        <taxon>Ecdysozoa</taxon>
        <taxon>Arthropoda</taxon>
        <taxon>Hexapoda</taxon>
        <taxon>Insecta</taxon>
        <taxon>Pterygota</taxon>
        <taxon>Neoptera</taxon>
        <taxon>Endopterygota</taxon>
        <taxon>Diptera</taxon>
        <taxon>Brachycera</taxon>
        <taxon>Muscomorpha</taxon>
        <taxon>Muscoidea</taxon>
        <taxon>Muscidae</taxon>
        <taxon>Stomoxys</taxon>
    </lineage>
</organism>
<dbReference type="STRING" id="35570.A0A1I8Q5A8"/>
<dbReference type="EnsemblMetazoa" id="SCAU014016-RD">
    <property type="protein sequence ID" value="SCAU014016-PD"/>
    <property type="gene ID" value="SCAU014016"/>
</dbReference>
<dbReference type="OrthoDB" id="10249045at2759"/>
<evidence type="ECO:0000313" key="12">
    <source>
        <dbReference type="Proteomes" id="UP000095300"/>
    </source>
</evidence>
<dbReference type="Gene3D" id="3.40.630.10">
    <property type="entry name" value="Zn peptidases"/>
    <property type="match status" value="1"/>
</dbReference>
<proteinExistence type="inferred from homology"/>
<evidence type="ECO:0000256" key="1">
    <source>
        <dbReference type="ARBA" id="ARBA00001947"/>
    </source>
</evidence>
<dbReference type="VEuPathDB" id="VectorBase:SCAU014016"/>
<dbReference type="SUPFAM" id="SSF53187">
    <property type="entry name" value="Zn-dependent exopeptidases"/>
    <property type="match status" value="1"/>
</dbReference>
<dbReference type="InterPro" id="IPR008969">
    <property type="entry name" value="CarboxyPept-like_regulatory"/>
</dbReference>
<dbReference type="InterPro" id="IPR057246">
    <property type="entry name" value="CARBOXYPEPT_ZN_1"/>
</dbReference>
<feature type="active site" description="Proton donor/acceptor" evidence="8">
    <location>
        <position position="334"/>
    </location>
</feature>
<feature type="signal peptide" evidence="9">
    <location>
        <begin position="1"/>
        <end position="24"/>
    </location>
</feature>
<dbReference type="PANTHER" id="PTHR11532:SF84">
    <property type="entry name" value="CARBOXYPEPTIDASE M"/>
    <property type="match status" value="1"/>
</dbReference>
<keyword evidence="3" id="KW-0645">Protease</keyword>
<dbReference type="Gene3D" id="2.60.40.1120">
    <property type="entry name" value="Carboxypeptidase-like, regulatory domain"/>
    <property type="match status" value="1"/>
</dbReference>
<dbReference type="FunFam" id="3.40.630.10:FF:000048">
    <property type="entry name" value="carboxypeptidase D isoform X1"/>
    <property type="match status" value="1"/>
</dbReference>
<feature type="chain" id="PRO_5009327781" description="Peptidase M14 domain-containing protein" evidence="9">
    <location>
        <begin position="25"/>
        <end position="498"/>
    </location>
</feature>
<gene>
    <name evidence="11" type="primary">106091030</name>
</gene>
<evidence type="ECO:0000313" key="11">
    <source>
        <dbReference type="EnsemblMetazoa" id="SCAU014016-PD"/>
    </source>
</evidence>
<evidence type="ECO:0000256" key="5">
    <source>
        <dbReference type="ARBA" id="ARBA00022801"/>
    </source>
</evidence>
<evidence type="ECO:0000256" key="8">
    <source>
        <dbReference type="PROSITE-ProRule" id="PRU01379"/>
    </source>
</evidence>
<evidence type="ECO:0000256" key="3">
    <source>
        <dbReference type="ARBA" id="ARBA00022645"/>
    </source>
</evidence>
<dbReference type="GO" id="GO:0005615">
    <property type="term" value="C:extracellular space"/>
    <property type="evidence" value="ECO:0007669"/>
    <property type="project" value="TreeGrafter"/>
</dbReference>
<dbReference type="CDD" id="cd03858">
    <property type="entry name" value="M14_CP_N-E_like"/>
    <property type="match status" value="1"/>
</dbReference>
<dbReference type="GO" id="GO:0004181">
    <property type="term" value="F:metallocarboxypeptidase activity"/>
    <property type="evidence" value="ECO:0007669"/>
    <property type="project" value="InterPro"/>
</dbReference>
<dbReference type="FunFam" id="2.60.40.1120:FF:000015">
    <property type="entry name" value="carboxypeptidase D isoform X4"/>
    <property type="match status" value="1"/>
</dbReference>
<reference evidence="11" key="1">
    <citation type="submission" date="2020-05" db="UniProtKB">
        <authorList>
            <consortium name="EnsemblMetazoa"/>
        </authorList>
    </citation>
    <scope>IDENTIFICATION</scope>
    <source>
        <strain evidence="11">USDA</strain>
    </source>
</reference>
<dbReference type="InterPro" id="IPR050753">
    <property type="entry name" value="Peptidase_M14_domain"/>
</dbReference>
<dbReference type="Pfam" id="PF13620">
    <property type="entry name" value="CarboxypepD_reg"/>
    <property type="match status" value="1"/>
</dbReference>
<dbReference type="Proteomes" id="UP000095300">
    <property type="component" value="Unassembled WGS sequence"/>
</dbReference>
<dbReference type="GO" id="GO:0006518">
    <property type="term" value="P:peptide metabolic process"/>
    <property type="evidence" value="ECO:0007669"/>
    <property type="project" value="TreeGrafter"/>
</dbReference>